<accession>A0A8I6RW77</accession>
<dbReference type="PANTHER" id="PTHR12558:SF9">
    <property type="entry name" value="CELL DIVISION CYCLE PROTEIN 16 HOMOLOG"/>
    <property type="match status" value="1"/>
</dbReference>
<feature type="compositionally biased region" description="Polar residues" evidence="8">
    <location>
        <begin position="577"/>
        <end position="588"/>
    </location>
</feature>
<evidence type="ECO:0000256" key="2">
    <source>
        <dbReference type="ARBA" id="ARBA00022737"/>
    </source>
</evidence>
<dbReference type="GO" id="GO:0045842">
    <property type="term" value="P:positive regulation of mitotic metaphase/anaphase transition"/>
    <property type="evidence" value="ECO:0007669"/>
    <property type="project" value="TreeGrafter"/>
</dbReference>
<feature type="repeat" description="TPR" evidence="7">
    <location>
        <begin position="462"/>
        <end position="495"/>
    </location>
</feature>
<dbReference type="CTD" id="8881"/>
<dbReference type="KEGG" id="clec:106668341"/>
<keyword evidence="5 7" id="KW-0802">TPR repeat</keyword>
<dbReference type="GeneID" id="106668341"/>
<dbReference type="Proteomes" id="UP000494040">
    <property type="component" value="Unassembled WGS sequence"/>
</dbReference>
<evidence type="ECO:0000256" key="5">
    <source>
        <dbReference type="ARBA" id="ARBA00022803"/>
    </source>
</evidence>
<evidence type="ECO:0000256" key="6">
    <source>
        <dbReference type="ARBA" id="ARBA00023306"/>
    </source>
</evidence>
<sequence length="605" mass="68581">MPTGSDSEMKIDSDKTINVDSYRKLVRSYIDLQMYSSALFWADKVVSLSDGEPRDVYWLAQCMYLLKQYHRAALLIKNRQLEKTHLICRYLAAKCLLEAKEFKDALALLNGEDGNNGNMLIGGTMTSILELPDTPLEGFSTINLHSAILYLKGCVYEALDNRSLASECYKQALRCDIHCYDAFQALVQHQMLTSWEEKELISTLPFAAQCKTKDEEWLVRSLYDSLLKKYQNVPSRAIIQVHPKLEGNLDLEVAKAERHYYACAYSECFLTTQLVLDKDPYHMSCLPIHIACLVELKKGNALFYLAHDLVDRHPDLAVSWFAVGCYYYLKGNTDPARRYLGKATSLDRVFGPAWLVYGHSFAVENEHDQAMAAYFKASQLMKGCHLPLLYIGLECGLTNNIKLAEKFFLQAQTIAPKDPFVIHEMGVVAYQNNDYVAAEKYFEEALSRVKEIDDVIIADKWESLFNNLGHTCRKLKKYDKSLVYHKKALVLAPLSPSTLASIGFVQALVGQTSEAAESFHKALSLRRDDTFSTSMLTFIMEQLVAEAPPFEGEEVPVEFHSFGKRNKPDESEVSIRTPPSSNSPQIAHTNDEMDMQDSFQDENNT</sequence>
<feature type="region of interest" description="Disordered" evidence="8">
    <location>
        <begin position="561"/>
        <end position="605"/>
    </location>
</feature>
<evidence type="ECO:0000313" key="10">
    <source>
        <dbReference type="Proteomes" id="UP000494040"/>
    </source>
</evidence>
<dbReference type="SMART" id="SM00028">
    <property type="entry name" value="TPR"/>
    <property type="match status" value="7"/>
</dbReference>
<dbReference type="InterPro" id="IPR019734">
    <property type="entry name" value="TPR_rpt"/>
</dbReference>
<dbReference type="Pfam" id="PF12895">
    <property type="entry name" value="ANAPC3"/>
    <property type="match status" value="1"/>
</dbReference>
<dbReference type="PANTHER" id="PTHR12558">
    <property type="entry name" value="CELL DIVISION CYCLE 16,23,27"/>
    <property type="match status" value="1"/>
</dbReference>
<evidence type="ECO:0000256" key="7">
    <source>
        <dbReference type="PROSITE-ProRule" id="PRU00339"/>
    </source>
</evidence>
<dbReference type="OrthoDB" id="10006270at2759"/>
<dbReference type="OMA" id="DPFHNNA"/>
<dbReference type="RefSeq" id="XP_014252488.1">
    <property type="nucleotide sequence ID" value="XM_014397002.2"/>
</dbReference>
<dbReference type="PROSITE" id="PS50005">
    <property type="entry name" value="TPR"/>
    <property type="match status" value="2"/>
</dbReference>
<dbReference type="AlphaFoldDB" id="A0A8I6RW77"/>
<evidence type="ECO:0000313" key="9">
    <source>
        <dbReference type="EnsemblMetazoa" id="XP_014252488.1"/>
    </source>
</evidence>
<keyword evidence="1" id="KW-0132">Cell division</keyword>
<dbReference type="GO" id="GO:0005737">
    <property type="term" value="C:cytoplasm"/>
    <property type="evidence" value="ECO:0007669"/>
    <property type="project" value="TreeGrafter"/>
</dbReference>
<evidence type="ECO:0000256" key="1">
    <source>
        <dbReference type="ARBA" id="ARBA00022618"/>
    </source>
</evidence>
<dbReference type="Gene3D" id="1.25.40.10">
    <property type="entry name" value="Tetratricopeptide repeat domain"/>
    <property type="match status" value="1"/>
</dbReference>
<dbReference type="GO" id="GO:0031145">
    <property type="term" value="P:anaphase-promoting complex-dependent catabolic process"/>
    <property type="evidence" value="ECO:0007669"/>
    <property type="project" value="TreeGrafter"/>
</dbReference>
<dbReference type="GO" id="GO:0005680">
    <property type="term" value="C:anaphase-promoting complex"/>
    <property type="evidence" value="ECO:0007669"/>
    <property type="project" value="TreeGrafter"/>
</dbReference>
<evidence type="ECO:0000256" key="4">
    <source>
        <dbReference type="ARBA" id="ARBA00022786"/>
    </source>
</evidence>
<protein>
    <recommendedName>
        <fullName evidence="11">Cell division cycle protein 16 homolog</fullName>
    </recommendedName>
</protein>
<feature type="repeat" description="TPR" evidence="7">
    <location>
        <begin position="496"/>
        <end position="529"/>
    </location>
</feature>
<keyword evidence="3" id="KW-0498">Mitosis</keyword>
<name>A0A8I6RW77_CIMLE</name>
<dbReference type="SUPFAM" id="SSF48452">
    <property type="entry name" value="TPR-like"/>
    <property type="match status" value="2"/>
</dbReference>
<keyword evidence="10" id="KW-1185">Reference proteome</keyword>
<organism evidence="9 10">
    <name type="scientific">Cimex lectularius</name>
    <name type="common">Bed bug</name>
    <name type="synonym">Acanthia lectularia</name>
    <dbReference type="NCBI Taxonomy" id="79782"/>
    <lineage>
        <taxon>Eukaryota</taxon>
        <taxon>Metazoa</taxon>
        <taxon>Ecdysozoa</taxon>
        <taxon>Arthropoda</taxon>
        <taxon>Hexapoda</taxon>
        <taxon>Insecta</taxon>
        <taxon>Pterygota</taxon>
        <taxon>Neoptera</taxon>
        <taxon>Paraneoptera</taxon>
        <taxon>Hemiptera</taxon>
        <taxon>Heteroptera</taxon>
        <taxon>Panheteroptera</taxon>
        <taxon>Cimicomorpha</taxon>
        <taxon>Cimicidae</taxon>
        <taxon>Cimex</taxon>
    </lineage>
</organism>
<keyword evidence="2" id="KW-0677">Repeat</keyword>
<evidence type="ECO:0000256" key="3">
    <source>
        <dbReference type="ARBA" id="ARBA00022776"/>
    </source>
</evidence>
<dbReference type="GO" id="GO:0016567">
    <property type="term" value="P:protein ubiquitination"/>
    <property type="evidence" value="ECO:0007669"/>
    <property type="project" value="TreeGrafter"/>
</dbReference>
<evidence type="ECO:0000256" key="8">
    <source>
        <dbReference type="SAM" id="MobiDB-lite"/>
    </source>
</evidence>
<keyword evidence="4" id="KW-0833">Ubl conjugation pathway</keyword>
<dbReference type="Pfam" id="PF13181">
    <property type="entry name" value="TPR_8"/>
    <property type="match status" value="2"/>
</dbReference>
<evidence type="ECO:0008006" key="11">
    <source>
        <dbReference type="Google" id="ProtNLM"/>
    </source>
</evidence>
<dbReference type="EnsemblMetazoa" id="XM_014397002.2">
    <property type="protein sequence ID" value="XP_014252488.1"/>
    <property type="gene ID" value="LOC106668341"/>
</dbReference>
<reference evidence="9" key="1">
    <citation type="submission" date="2022-01" db="UniProtKB">
        <authorList>
            <consortium name="EnsemblMetazoa"/>
        </authorList>
    </citation>
    <scope>IDENTIFICATION</scope>
</reference>
<keyword evidence="6" id="KW-0131">Cell cycle</keyword>
<dbReference type="GO" id="GO:0051301">
    <property type="term" value="P:cell division"/>
    <property type="evidence" value="ECO:0007669"/>
    <property type="project" value="UniProtKB-KW"/>
</dbReference>
<dbReference type="InterPro" id="IPR011990">
    <property type="entry name" value="TPR-like_helical_dom_sf"/>
</dbReference>
<proteinExistence type="predicted"/>